<feature type="region of interest" description="Disordered" evidence="1">
    <location>
        <begin position="61"/>
        <end position="133"/>
    </location>
</feature>
<organism evidence="2 3">
    <name type="scientific">Diploscapter pachys</name>
    <dbReference type="NCBI Taxonomy" id="2018661"/>
    <lineage>
        <taxon>Eukaryota</taxon>
        <taxon>Metazoa</taxon>
        <taxon>Ecdysozoa</taxon>
        <taxon>Nematoda</taxon>
        <taxon>Chromadorea</taxon>
        <taxon>Rhabditida</taxon>
        <taxon>Rhabditina</taxon>
        <taxon>Rhabditomorpha</taxon>
        <taxon>Rhabditoidea</taxon>
        <taxon>Rhabditidae</taxon>
        <taxon>Diploscapter</taxon>
    </lineage>
</organism>
<protein>
    <submittedName>
        <fullName evidence="2">Uncharacterized protein</fullName>
    </submittedName>
</protein>
<evidence type="ECO:0000313" key="3">
    <source>
        <dbReference type="Proteomes" id="UP000218231"/>
    </source>
</evidence>
<gene>
    <name evidence="2" type="ORF">WR25_12168</name>
</gene>
<proteinExistence type="predicted"/>
<keyword evidence="3" id="KW-1185">Reference proteome</keyword>
<feature type="compositionally biased region" description="Basic residues" evidence="1">
    <location>
        <begin position="84"/>
        <end position="93"/>
    </location>
</feature>
<evidence type="ECO:0000256" key="1">
    <source>
        <dbReference type="SAM" id="MobiDB-lite"/>
    </source>
</evidence>
<feature type="compositionally biased region" description="Basic residues" evidence="1">
    <location>
        <begin position="118"/>
        <end position="130"/>
    </location>
</feature>
<name>A0A2A2KVZ1_9BILA</name>
<reference evidence="2 3" key="1">
    <citation type="journal article" date="2017" name="Curr. Biol.">
        <title>Genome architecture and evolution of a unichromosomal asexual nematode.</title>
        <authorList>
            <person name="Fradin H."/>
            <person name="Zegar C."/>
            <person name="Gutwein M."/>
            <person name="Lucas J."/>
            <person name="Kovtun M."/>
            <person name="Corcoran D."/>
            <person name="Baugh L.R."/>
            <person name="Kiontke K."/>
            <person name="Gunsalus K."/>
            <person name="Fitch D.H."/>
            <person name="Piano F."/>
        </authorList>
    </citation>
    <scope>NUCLEOTIDE SEQUENCE [LARGE SCALE GENOMIC DNA]</scope>
    <source>
        <strain evidence="2">PF1309</strain>
    </source>
</reference>
<dbReference type="Proteomes" id="UP000218231">
    <property type="component" value="Unassembled WGS sequence"/>
</dbReference>
<dbReference type="AlphaFoldDB" id="A0A2A2KVZ1"/>
<dbReference type="EMBL" id="LIAE01007617">
    <property type="protein sequence ID" value="PAV78088.1"/>
    <property type="molecule type" value="Genomic_DNA"/>
</dbReference>
<accession>A0A2A2KVZ1</accession>
<feature type="compositionally biased region" description="Basic and acidic residues" evidence="1">
    <location>
        <begin position="61"/>
        <end position="78"/>
    </location>
</feature>
<sequence>MSLSTEAARASLVLGRGRGVGPSCEKNVDLLLLPSRSVRGFGQQGNRVTRECEAEKHRVSLQNRETEEQKEKMQEKAEQTNNKLNKHKKKVSRGQKAAHNVWMSQIYPKDKIQWQQKQKQKQKEKRKRRKAGGECLWLETDTGDCRTAECSVTQKCATRDEKCKEER</sequence>
<comment type="caution">
    <text evidence="2">The sequence shown here is derived from an EMBL/GenBank/DDBJ whole genome shotgun (WGS) entry which is preliminary data.</text>
</comment>
<evidence type="ECO:0000313" key="2">
    <source>
        <dbReference type="EMBL" id="PAV78088.1"/>
    </source>
</evidence>